<organism evidence="1 2">
    <name type="scientific">Trichonephila clavipes</name>
    <name type="common">Golden silk orbweaver</name>
    <name type="synonym">Nephila clavipes</name>
    <dbReference type="NCBI Taxonomy" id="2585209"/>
    <lineage>
        <taxon>Eukaryota</taxon>
        <taxon>Metazoa</taxon>
        <taxon>Ecdysozoa</taxon>
        <taxon>Arthropoda</taxon>
        <taxon>Chelicerata</taxon>
        <taxon>Arachnida</taxon>
        <taxon>Araneae</taxon>
        <taxon>Araneomorphae</taxon>
        <taxon>Entelegynae</taxon>
        <taxon>Araneoidea</taxon>
        <taxon>Nephilidae</taxon>
        <taxon>Trichonephila</taxon>
    </lineage>
</organism>
<proteinExistence type="predicted"/>
<protein>
    <submittedName>
        <fullName evidence="1">Uncharacterized protein</fullName>
    </submittedName>
</protein>
<name>A0A8X7BGP4_TRICX</name>
<reference evidence="1" key="1">
    <citation type="submission" date="2020-08" db="EMBL/GenBank/DDBJ databases">
        <title>Multicomponent nature underlies the extraordinary mechanical properties of spider dragline silk.</title>
        <authorList>
            <person name="Kono N."/>
            <person name="Nakamura H."/>
            <person name="Mori M."/>
            <person name="Yoshida Y."/>
            <person name="Ohtoshi R."/>
            <person name="Malay A.D."/>
            <person name="Moran D.A.P."/>
            <person name="Tomita M."/>
            <person name="Numata K."/>
            <person name="Arakawa K."/>
        </authorList>
    </citation>
    <scope>NUCLEOTIDE SEQUENCE</scope>
</reference>
<evidence type="ECO:0000313" key="2">
    <source>
        <dbReference type="Proteomes" id="UP000887159"/>
    </source>
</evidence>
<sequence length="109" mass="12468">MVQNPSNSVWAFVVAKGRSRTTVHRVLQSEALHSFHVQRVQSLQPDVRAQCVTFAQWFVNQSATDMHFASSVMKQSFHVKHVQYTQRANVGLKQPTKHLTTFCTTMLHC</sequence>
<accession>A0A8X7BGP4</accession>
<gene>
    <name evidence="1" type="ORF">TNCV_1812811</name>
</gene>
<dbReference type="Proteomes" id="UP000887159">
    <property type="component" value="Unassembled WGS sequence"/>
</dbReference>
<dbReference type="AlphaFoldDB" id="A0A8X7BGP4"/>
<evidence type="ECO:0000313" key="1">
    <source>
        <dbReference type="EMBL" id="GFY29702.1"/>
    </source>
</evidence>
<dbReference type="EMBL" id="BMAU01021389">
    <property type="protein sequence ID" value="GFY29702.1"/>
    <property type="molecule type" value="Genomic_DNA"/>
</dbReference>
<comment type="caution">
    <text evidence="1">The sequence shown here is derived from an EMBL/GenBank/DDBJ whole genome shotgun (WGS) entry which is preliminary data.</text>
</comment>
<keyword evidence="2" id="KW-1185">Reference proteome</keyword>